<feature type="transmembrane region" description="Helical" evidence="8">
    <location>
        <begin position="133"/>
        <end position="151"/>
    </location>
</feature>
<dbReference type="Gene3D" id="1.20.1420.30">
    <property type="entry name" value="NCX, central ion-binding region"/>
    <property type="match status" value="2"/>
</dbReference>
<evidence type="ECO:0000256" key="7">
    <source>
        <dbReference type="SAM" id="MobiDB-lite"/>
    </source>
</evidence>
<keyword evidence="6 8" id="KW-0472">Membrane</keyword>
<comment type="similarity">
    <text evidence="2">Belongs to the Ca(2+):cation antiporter (CaCA) (TC 2.A.19) family. SLC24A subfamily.</text>
</comment>
<keyword evidence="5 8" id="KW-1133">Transmembrane helix</keyword>
<dbReference type="Pfam" id="PF01699">
    <property type="entry name" value="Na_Ca_ex"/>
    <property type="match status" value="3"/>
</dbReference>
<keyword evidence="11" id="KW-1185">Reference proteome</keyword>
<evidence type="ECO:0000256" key="4">
    <source>
        <dbReference type="ARBA" id="ARBA00022692"/>
    </source>
</evidence>
<reference evidence="10 11" key="1">
    <citation type="journal article" date="2014" name="Genome Announc.">
        <title>Genome sequence of the basidiomycetous fungus Pseudozyma aphidis DSM70725, an efficient producer of biosurfactant mannosylerythritol lipids.</title>
        <authorList>
            <person name="Lorenz S."/>
            <person name="Guenther M."/>
            <person name="Grumaz C."/>
            <person name="Rupp S."/>
            <person name="Zibek S."/>
            <person name="Sohn K."/>
        </authorList>
    </citation>
    <scope>NUCLEOTIDE SEQUENCE [LARGE SCALE GENOMIC DNA]</scope>
    <source>
        <strain evidence="11">ATCC 32657 / CBS 517.83 / DSM 70725 / JCM 10318 / NBRC 10182 / NRRL Y-7954 / St-0401</strain>
    </source>
</reference>
<evidence type="ECO:0000256" key="2">
    <source>
        <dbReference type="ARBA" id="ARBA00005364"/>
    </source>
</evidence>
<dbReference type="GO" id="GO:0005886">
    <property type="term" value="C:plasma membrane"/>
    <property type="evidence" value="ECO:0007669"/>
    <property type="project" value="TreeGrafter"/>
</dbReference>
<dbReference type="GO" id="GO:0008273">
    <property type="term" value="F:calcium, potassium:sodium antiporter activity"/>
    <property type="evidence" value="ECO:0007669"/>
    <property type="project" value="TreeGrafter"/>
</dbReference>
<proteinExistence type="inferred from homology"/>
<evidence type="ECO:0000256" key="8">
    <source>
        <dbReference type="SAM" id="Phobius"/>
    </source>
</evidence>
<evidence type="ECO:0000256" key="3">
    <source>
        <dbReference type="ARBA" id="ARBA00022449"/>
    </source>
</evidence>
<feature type="transmembrane region" description="Helical" evidence="8">
    <location>
        <begin position="97"/>
        <end position="121"/>
    </location>
</feature>
<feature type="domain" description="Sodium/calcium exchanger membrane region" evidence="9">
    <location>
        <begin position="36"/>
        <end position="186"/>
    </location>
</feature>
<feature type="region of interest" description="Disordered" evidence="7">
    <location>
        <begin position="358"/>
        <end position="389"/>
    </location>
</feature>
<dbReference type="GO" id="GO:0005262">
    <property type="term" value="F:calcium channel activity"/>
    <property type="evidence" value="ECO:0007669"/>
    <property type="project" value="TreeGrafter"/>
</dbReference>
<comment type="subcellular location">
    <subcellularLocation>
        <location evidence="1">Membrane</location>
        <topology evidence="1">Multi-pass membrane protein</topology>
    </subcellularLocation>
</comment>
<sequence length="502" mass="53046">MLRRRGERSTQQQPARLHGYTNTADTPASGALYPASVFVAALLLLERAADAFIHSVSLLSSQLGISPTLIALLTAGAEWEELVVVVAALAHGSSNLAIANVVGSAIANILGAFSLGIIAAPNAIQFDASSRRFAIIHAAITTLVIALLLTVQLQHADTHAKLATQRLFENVVGLSLITIFVLYFVGLSWAIGRGMLAAPQPSDSESGSESADDSSSSSSSSSASASPSPSTFSDASSLPPARTRTRTRAQAPAARRSNPRTTATATALESTPLLVGSATSSNLAARLARRRRRAQLRSLRNLVAAFLLLSLAGYLLSHSVLDLASLLHLSDSLLGLTLLSFATTIPEKLLSVVAGLRSAAPSKQPPPPPSTSRPTPSIAPAAQRSPQRAQNELDIARSASSVLMAAATGSNIFLLTLCLGISLLFDRDHPSPNPLLQPTSPPHSHHHPLAASSVQWQELALLEVASLFLVLIAFTDAQRWQGLLLLLAYFAFLVFEFTYLRR</sequence>
<dbReference type="InterPro" id="IPR004837">
    <property type="entry name" value="NaCa_Exmemb"/>
</dbReference>
<dbReference type="GO" id="GO:0006874">
    <property type="term" value="P:intracellular calcium ion homeostasis"/>
    <property type="evidence" value="ECO:0007669"/>
    <property type="project" value="TreeGrafter"/>
</dbReference>
<dbReference type="PANTHER" id="PTHR10846:SF8">
    <property type="entry name" value="INNER MEMBRANE PROTEIN YRBG"/>
    <property type="match status" value="1"/>
</dbReference>
<keyword evidence="3" id="KW-0050">Antiport</keyword>
<accession>W3VLW9</accession>
<protein>
    <recommendedName>
        <fullName evidence="9">Sodium/calcium exchanger membrane region domain-containing protein</fullName>
    </recommendedName>
</protein>
<comment type="caution">
    <text evidence="10">The sequence shown here is derived from an EMBL/GenBank/DDBJ whole genome shotgun (WGS) entry which is preliminary data.</text>
</comment>
<feature type="transmembrane region" description="Helical" evidence="8">
    <location>
        <begin position="171"/>
        <end position="191"/>
    </location>
</feature>
<feature type="compositionally biased region" description="Polar residues" evidence="7">
    <location>
        <begin position="259"/>
        <end position="269"/>
    </location>
</feature>
<feature type="transmembrane region" description="Helical" evidence="8">
    <location>
        <begin position="459"/>
        <end position="475"/>
    </location>
</feature>
<feature type="domain" description="Sodium/calcium exchanger membrane region" evidence="9">
    <location>
        <begin position="302"/>
        <end position="357"/>
    </location>
</feature>
<feature type="region of interest" description="Disordered" evidence="7">
    <location>
        <begin position="198"/>
        <end position="269"/>
    </location>
</feature>
<feature type="compositionally biased region" description="Low complexity" evidence="7">
    <location>
        <begin position="372"/>
        <end position="389"/>
    </location>
</feature>
<organism evidence="10 11">
    <name type="scientific">Moesziomyces aphidis</name>
    <name type="common">Pseudozyma aphidis</name>
    <dbReference type="NCBI Taxonomy" id="84754"/>
    <lineage>
        <taxon>Eukaryota</taxon>
        <taxon>Fungi</taxon>
        <taxon>Dikarya</taxon>
        <taxon>Basidiomycota</taxon>
        <taxon>Ustilaginomycotina</taxon>
        <taxon>Ustilaginomycetes</taxon>
        <taxon>Ustilaginales</taxon>
        <taxon>Ustilaginaceae</taxon>
        <taxon>Moesziomyces</taxon>
    </lineage>
</organism>
<dbReference type="AlphaFoldDB" id="W3VLW9"/>
<feature type="compositionally biased region" description="Polar residues" evidence="7">
    <location>
        <begin position="9"/>
        <end position="21"/>
    </location>
</feature>
<gene>
    <name evidence="10" type="ORF">PaG_04232</name>
</gene>
<evidence type="ECO:0000256" key="1">
    <source>
        <dbReference type="ARBA" id="ARBA00004141"/>
    </source>
</evidence>
<evidence type="ECO:0000313" key="11">
    <source>
        <dbReference type="Proteomes" id="UP000019462"/>
    </source>
</evidence>
<feature type="compositionally biased region" description="Low complexity" evidence="7">
    <location>
        <begin position="202"/>
        <end position="256"/>
    </location>
</feature>
<dbReference type="HOGENOM" id="CLU_007948_1_0_1"/>
<feature type="domain" description="Sodium/calcium exchanger membrane region" evidence="9">
    <location>
        <begin position="400"/>
        <end position="496"/>
    </location>
</feature>
<feature type="transmembrane region" description="Helical" evidence="8">
    <location>
        <begin position="57"/>
        <end position="77"/>
    </location>
</feature>
<feature type="transmembrane region" description="Helical" evidence="8">
    <location>
        <begin position="482"/>
        <end position="500"/>
    </location>
</feature>
<dbReference type="Proteomes" id="UP000019462">
    <property type="component" value="Unassembled WGS sequence"/>
</dbReference>
<evidence type="ECO:0000259" key="9">
    <source>
        <dbReference type="Pfam" id="PF01699"/>
    </source>
</evidence>
<feature type="region of interest" description="Disordered" evidence="7">
    <location>
        <begin position="1"/>
        <end position="21"/>
    </location>
</feature>
<evidence type="ECO:0000256" key="6">
    <source>
        <dbReference type="ARBA" id="ARBA00023136"/>
    </source>
</evidence>
<dbReference type="InterPro" id="IPR004481">
    <property type="entry name" value="K/Na/Ca-exchanger"/>
</dbReference>
<keyword evidence="4 8" id="KW-0812">Transmembrane</keyword>
<evidence type="ECO:0000256" key="5">
    <source>
        <dbReference type="ARBA" id="ARBA00022989"/>
    </source>
</evidence>
<evidence type="ECO:0000313" key="10">
    <source>
        <dbReference type="EMBL" id="ETS61726.1"/>
    </source>
</evidence>
<name>W3VLW9_MOEAP</name>
<dbReference type="FunFam" id="1.20.1420.30:FF:000039">
    <property type="entry name" value="WGS project CABT00000000 data, contig 2.3"/>
    <property type="match status" value="1"/>
</dbReference>
<dbReference type="OrthoDB" id="2127281at2759"/>
<dbReference type="EMBL" id="AWNI01000014">
    <property type="protein sequence ID" value="ETS61726.1"/>
    <property type="molecule type" value="Genomic_DNA"/>
</dbReference>
<keyword evidence="3" id="KW-0813">Transport</keyword>
<dbReference type="InterPro" id="IPR044880">
    <property type="entry name" value="NCX_ion-bd_dom_sf"/>
</dbReference>
<dbReference type="PANTHER" id="PTHR10846">
    <property type="entry name" value="SODIUM/POTASSIUM/CALCIUM EXCHANGER"/>
    <property type="match status" value="1"/>
</dbReference>
<feature type="transmembrane region" description="Helical" evidence="8">
    <location>
        <begin position="299"/>
        <end position="317"/>
    </location>
</feature>
<feature type="transmembrane region" description="Helical" evidence="8">
    <location>
        <begin position="402"/>
        <end position="425"/>
    </location>
</feature>